<dbReference type="PROSITE" id="PS50195">
    <property type="entry name" value="PX"/>
    <property type="match status" value="1"/>
</dbReference>
<sequence length="632" mass="72124">MCREVAYLRTLLQSKHRQLQELVNSHERAQTYQHQWEKTDNGADGSDESLPESWSSLNDEKCIDNVRELVNHHKKELAALENELQSKVKSLNEHQSKVDKMEEELMEIAKRQKQIFKAEMGTEGVTEKKLWLAKRSREQLQEIVRRKQSLSLDLKRALPASSDDDDRSLNCCIGTASSCDSNFFQETNNRRIAPGLLPQSIPSSDTVETFHTAAADSPELRIAFEDANMTQMSDIAKNESANFEEREGSCERDDHLTYDDTNSSEVESKNIMNVSNKGMESTSDEERKPLTVSVISENMLQDSLESPIQQNPAMKRLNQRIARQRMMVMRCLDAGTPSKEDLNRQIMILQDLQRRQIELEVSLLEDERKNHSTRQLQCDDSGDGDGDGGGGSGSDNGLVNNEDYVQNEPSAYCSVVEPTNNSSAILLTVAQTRSQLFRNNRPNTNTDQETLSESLASKRSSYRGYSTVYLTSQNRGDRLSSPYSLTITRSLPSLIANDGDCDSVINMIVSVPSYVIRGAGASSHYEYEVRVVARDDSWTLLRRYRRFRELYTSMRQKYGSKVFPKYEVVARQRRKRLEEYLRRLIQVCSELSHCEPLYKYNGNLSNIDKQSLLEFSPFFRRGMFESGKYGTS</sequence>
<evidence type="ECO:0000313" key="4">
    <source>
        <dbReference type="EMBL" id="KMQ95111.1"/>
    </source>
</evidence>
<reference evidence="4 5" key="1">
    <citation type="submission" date="2015-04" db="EMBL/GenBank/DDBJ databases">
        <title>Lasius niger genome sequencing.</title>
        <authorList>
            <person name="Konorov E.A."/>
            <person name="Nikitin M.A."/>
            <person name="Kirill M.V."/>
            <person name="Chang P."/>
        </authorList>
    </citation>
    <scope>NUCLEOTIDE SEQUENCE [LARGE SCALE GENOMIC DNA]</scope>
    <source>
        <tissue evidence="4">Whole</tissue>
    </source>
</reference>
<name>A0A0J7KXS3_LASNI</name>
<feature type="compositionally biased region" description="Basic and acidic residues" evidence="2">
    <location>
        <begin position="243"/>
        <end position="258"/>
    </location>
</feature>
<dbReference type="SUPFAM" id="SSF64268">
    <property type="entry name" value="PX domain"/>
    <property type="match status" value="1"/>
</dbReference>
<dbReference type="GO" id="GO:0035091">
    <property type="term" value="F:phosphatidylinositol binding"/>
    <property type="evidence" value="ECO:0007669"/>
    <property type="project" value="InterPro"/>
</dbReference>
<dbReference type="PANTHER" id="PTHR47194:SF3">
    <property type="entry name" value="SORTING NEXIN 29"/>
    <property type="match status" value="1"/>
</dbReference>
<evidence type="ECO:0000259" key="3">
    <source>
        <dbReference type="PROSITE" id="PS50195"/>
    </source>
</evidence>
<protein>
    <submittedName>
        <fullName evidence="4">Kinesin-like protein kif16b protein</fullName>
    </submittedName>
</protein>
<proteinExistence type="predicted"/>
<feature type="compositionally biased region" description="Basic and acidic residues" evidence="2">
    <location>
        <begin position="30"/>
        <end position="41"/>
    </location>
</feature>
<dbReference type="Gene3D" id="3.30.1520.10">
    <property type="entry name" value="Phox-like domain"/>
    <property type="match status" value="1"/>
</dbReference>
<dbReference type="AlphaFoldDB" id="A0A0J7KXS3"/>
<dbReference type="STRING" id="67767.A0A0J7KXS3"/>
<dbReference type="InterPro" id="IPR001683">
    <property type="entry name" value="PX_dom"/>
</dbReference>
<evidence type="ECO:0000313" key="5">
    <source>
        <dbReference type="Proteomes" id="UP000036403"/>
    </source>
</evidence>
<feature type="region of interest" description="Disordered" evidence="2">
    <location>
        <begin position="367"/>
        <end position="402"/>
    </location>
</feature>
<keyword evidence="5" id="KW-1185">Reference proteome</keyword>
<dbReference type="Proteomes" id="UP000036403">
    <property type="component" value="Unassembled WGS sequence"/>
</dbReference>
<dbReference type="InterPro" id="IPR036871">
    <property type="entry name" value="PX_dom_sf"/>
</dbReference>
<dbReference type="PANTHER" id="PTHR47194">
    <property type="entry name" value="SORTING NEXIN-29-RELATED"/>
    <property type="match status" value="1"/>
</dbReference>
<dbReference type="OrthoDB" id="3176171at2759"/>
<evidence type="ECO:0000256" key="2">
    <source>
        <dbReference type="SAM" id="MobiDB-lite"/>
    </source>
</evidence>
<organism evidence="4 5">
    <name type="scientific">Lasius niger</name>
    <name type="common">Black garden ant</name>
    <dbReference type="NCBI Taxonomy" id="67767"/>
    <lineage>
        <taxon>Eukaryota</taxon>
        <taxon>Metazoa</taxon>
        <taxon>Ecdysozoa</taxon>
        <taxon>Arthropoda</taxon>
        <taxon>Hexapoda</taxon>
        <taxon>Insecta</taxon>
        <taxon>Pterygota</taxon>
        <taxon>Neoptera</taxon>
        <taxon>Endopterygota</taxon>
        <taxon>Hymenoptera</taxon>
        <taxon>Apocrita</taxon>
        <taxon>Aculeata</taxon>
        <taxon>Formicoidea</taxon>
        <taxon>Formicidae</taxon>
        <taxon>Formicinae</taxon>
        <taxon>Lasius</taxon>
        <taxon>Lasius</taxon>
    </lineage>
</organism>
<keyword evidence="1" id="KW-0175">Coiled coil</keyword>
<accession>A0A0J7KXS3</accession>
<feature type="coiled-coil region" evidence="1">
    <location>
        <begin position="63"/>
        <end position="111"/>
    </location>
</feature>
<evidence type="ECO:0000256" key="1">
    <source>
        <dbReference type="SAM" id="Coils"/>
    </source>
</evidence>
<gene>
    <name evidence="4" type="ORF">RF55_4696</name>
</gene>
<dbReference type="EMBL" id="LBMM01002226">
    <property type="protein sequence ID" value="KMQ95111.1"/>
    <property type="molecule type" value="Genomic_DNA"/>
</dbReference>
<feature type="domain" description="PX" evidence="3">
    <location>
        <begin position="505"/>
        <end position="608"/>
    </location>
</feature>
<dbReference type="PaxDb" id="67767-A0A0J7KXS3"/>
<feature type="region of interest" description="Disordered" evidence="2">
    <location>
        <begin position="240"/>
        <end position="263"/>
    </location>
</feature>
<comment type="caution">
    <text evidence="4">The sequence shown here is derived from an EMBL/GenBank/DDBJ whole genome shotgun (WGS) entry which is preliminary data.</text>
</comment>
<feature type="region of interest" description="Disordered" evidence="2">
    <location>
        <begin position="30"/>
        <end position="54"/>
    </location>
</feature>